<evidence type="ECO:0000313" key="3">
    <source>
        <dbReference type="EMBL" id="NID04072.1"/>
    </source>
</evidence>
<evidence type="ECO:0000256" key="1">
    <source>
        <dbReference type="SAM" id="Phobius"/>
    </source>
</evidence>
<protein>
    <submittedName>
        <fullName evidence="3">CPBP family intramembrane metalloprotease</fullName>
    </submittedName>
</protein>
<dbReference type="RefSeq" id="WP_167123415.1">
    <property type="nucleotide sequence ID" value="NZ_JAAQQR010000002.1"/>
</dbReference>
<dbReference type="EMBL" id="JAAQQR010000002">
    <property type="protein sequence ID" value="NID04072.1"/>
    <property type="molecule type" value="Genomic_DNA"/>
</dbReference>
<keyword evidence="1" id="KW-1133">Transmembrane helix</keyword>
<keyword evidence="4" id="KW-1185">Reference proteome</keyword>
<name>A0ABX0Q149_9GAMM</name>
<keyword evidence="1" id="KW-0472">Membrane</keyword>
<feature type="transmembrane region" description="Helical" evidence="1">
    <location>
        <begin position="29"/>
        <end position="50"/>
    </location>
</feature>
<reference evidence="3 4" key="1">
    <citation type="journal article" date="2011" name="Curr. Microbiol.">
        <title>Luteibacter jiangsuensis sp. nov.: a methamidophos-degrading bacterium isolated from a methamidophos-manufacturing factory.</title>
        <authorList>
            <person name="Wang L."/>
            <person name="Wang G.L."/>
            <person name="Li S.P."/>
            <person name="Jiang J.D."/>
        </authorList>
    </citation>
    <scope>NUCLEOTIDE SEQUENCE [LARGE SCALE GENOMIC DNA]</scope>
    <source>
        <strain evidence="3 4">CGMCC 1.10133</strain>
    </source>
</reference>
<dbReference type="PANTHER" id="PTHR39430">
    <property type="entry name" value="MEMBRANE-ASSOCIATED PROTEASE-RELATED"/>
    <property type="match status" value="1"/>
</dbReference>
<keyword evidence="1" id="KW-0812">Transmembrane</keyword>
<comment type="caution">
    <text evidence="3">The sequence shown here is derived from an EMBL/GenBank/DDBJ whole genome shotgun (WGS) entry which is preliminary data.</text>
</comment>
<gene>
    <name evidence="3" type="ORF">HBF26_04195</name>
</gene>
<evidence type="ECO:0000259" key="2">
    <source>
        <dbReference type="Pfam" id="PF02517"/>
    </source>
</evidence>
<feature type="transmembrane region" description="Helical" evidence="1">
    <location>
        <begin position="135"/>
        <end position="155"/>
    </location>
</feature>
<proteinExistence type="predicted"/>
<dbReference type="GO" id="GO:0008237">
    <property type="term" value="F:metallopeptidase activity"/>
    <property type="evidence" value="ECO:0007669"/>
    <property type="project" value="UniProtKB-KW"/>
</dbReference>
<feature type="transmembrane region" description="Helical" evidence="1">
    <location>
        <begin position="167"/>
        <end position="187"/>
    </location>
</feature>
<keyword evidence="3" id="KW-0378">Hydrolase</keyword>
<dbReference type="InterPro" id="IPR003675">
    <property type="entry name" value="Rce1/LyrA-like_dom"/>
</dbReference>
<feature type="transmembrane region" description="Helical" evidence="1">
    <location>
        <begin position="62"/>
        <end position="81"/>
    </location>
</feature>
<dbReference type="PANTHER" id="PTHR39430:SF1">
    <property type="entry name" value="PROTEASE"/>
    <property type="match status" value="1"/>
</dbReference>
<organism evidence="3 4">
    <name type="scientific">Luteibacter jiangsuensis</name>
    <dbReference type="NCBI Taxonomy" id="637577"/>
    <lineage>
        <taxon>Bacteria</taxon>
        <taxon>Pseudomonadati</taxon>
        <taxon>Pseudomonadota</taxon>
        <taxon>Gammaproteobacteria</taxon>
        <taxon>Lysobacterales</taxon>
        <taxon>Rhodanobacteraceae</taxon>
        <taxon>Luteibacter</taxon>
    </lineage>
</organism>
<accession>A0ABX0Q149</accession>
<evidence type="ECO:0000313" key="4">
    <source>
        <dbReference type="Proteomes" id="UP001429601"/>
    </source>
</evidence>
<feature type="transmembrane region" description="Helical" evidence="1">
    <location>
        <begin position="102"/>
        <end position="123"/>
    </location>
</feature>
<dbReference type="Pfam" id="PF02517">
    <property type="entry name" value="Rce1-like"/>
    <property type="match status" value="1"/>
</dbReference>
<keyword evidence="3" id="KW-0482">Metalloprotease</keyword>
<feature type="domain" description="CAAX prenyl protease 2/Lysostaphin resistance protein A-like" evidence="2">
    <location>
        <begin position="137"/>
        <end position="229"/>
    </location>
</feature>
<keyword evidence="3" id="KW-0645">Protease</keyword>
<sequence>MSVQPTEATPPSPTPSLPLRLLRSPLGRIVGFFITMIALRFIAGRVYHGLGLPRSDLSFDQVTPLIEALRLAPVVLAYWLLVRTIENRRVDELAARKAVPHLLLGIAGGAVVFSLVVGSLWALGAYVVDSVNRDVHWLGPILVMGVGAGVGEEIISRGVIFRIVEEGLGTWAALLLSAAVFGGLHIWNPNATAWSALAIALEAGLLFGLLYHVTRSLWVCMGAHAAWNVAQGPFYGIPVSGFEQRGLLASHMQGPDWLTGGAFGAEASVVALGLCSVATAACLAIAVRRGSLLAPSWRRKRVAVA</sequence>
<feature type="transmembrane region" description="Helical" evidence="1">
    <location>
        <begin position="193"/>
        <end position="211"/>
    </location>
</feature>
<dbReference type="Proteomes" id="UP001429601">
    <property type="component" value="Unassembled WGS sequence"/>
</dbReference>